<dbReference type="HOGENOM" id="CLU_306591_0_0_1"/>
<comment type="similarity">
    <text evidence="2">Belongs to the peptidase S1 family. CLIP subfamily.</text>
</comment>
<keyword evidence="1" id="KW-1015">Disulfide bond</keyword>
<dbReference type="PANTHER" id="PTHR24250:SF27">
    <property type="entry name" value="ELASTASE 2 LIKE"/>
    <property type="match status" value="1"/>
</dbReference>
<evidence type="ECO:0000259" key="4">
    <source>
        <dbReference type="PROSITE" id="PS50240"/>
    </source>
</evidence>
<dbReference type="KEGG" id="cqu:CpipJ_CPIJ017797"/>
<gene>
    <name evidence="6" type="primary">6052095</name>
    <name evidence="5" type="ORF">CpipJ_CPIJ017797</name>
</gene>
<feature type="signal peptide" evidence="3">
    <location>
        <begin position="1"/>
        <end position="19"/>
    </location>
</feature>
<evidence type="ECO:0000256" key="1">
    <source>
        <dbReference type="ARBA" id="ARBA00023157"/>
    </source>
</evidence>
<dbReference type="OMA" id="VPFYQCP"/>
<dbReference type="SMART" id="SM00020">
    <property type="entry name" value="Tryp_SPc"/>
    <property type="match status" value="1"/>
</dbReference>
<sequence>MRFSGLLALAAAVISGSLAQSDPAGERRCAGGGVCVPFYLCENGLVIEDGDGLIDKRFADSDCPEDFVCCQERESECRGQCVPFYQCSNVGGKDLLNLRSFDDKCPGDLVCCNEPPVIPTPCTCVAFYQCLDDVVNTGGKDLIDLRQEKCPGDEVCCVNPRPQDNTIVVESSCKGKCVPYALCPNKTSSSGLDLRAFDDCPNDQVCCESLPDTGFEVPKVCDGKCVPFYQCPGGVPNTGGQHLINLRSDESTCSGDQVCCSTSNSSPTPVIPKPIVTESSSCNGTCVPFYQCPKGKPNTGGQNLLNLRGLDDCPSDLVCCESTSDILPKCEGQCVPFYQCPAGSPNTSGKDLLNLRRDEGACPGDLVCCKESKEPQNTCKGSCVPFYQCPSGKSNTGGKDLLNLRSIDDCPNDMVCCELNNHTISDAPPTCDGQCVPFYQCPAGSPNTGGTPIKAGQNILNLRGYDDSCPGEQVCCKEPIQTPKSSCKGSCVPFYQCPSGTINSGGKDLLNLRSFDDCPNDLVCCEATTTEVSTEPPTVCDGKCVPFYQCPSGIPNKDGENILNLRGYDDSCPGDQVCCKEPVQTPKSSCKGSCVPFYQCPSGKINSGGRDLLNLRSFDDCPSDLVCCGTAPVAPKVCQGQCVPSFQCMSSTSGVEDLLDLRISNDVCPKDRVCCEKTEIIHMNPQRAMWMQWINDINGMQIIGSQPVKYSECSLQIDSNGQFAEQREVPWLVTVWSKVQYLGQTRDDYHCVGTVIRSDVVLVPADCVTSLPASQLYVRSGNYNLKATDGVDELKVKIINIHPDYDFTNGQANIALLSLQSTVAAPLTACLANHNQRTNEQNCLLVGWTSLDLIGNDAALPRKHRLNLKPASSCRSDSVCIAGNTQPSHNCVSFHGSPLVCPDVSGEQWRVVGLVTRSSARCDSNAVPETLVKVSSLQPWISEQLSPSFVNKPAAPEPSRQYLPGV</sequence>
<evidence type="ECO:0000313" key="6">
    <source>
        <dbReference type="EnsemblMetazoa" id="CPIJ017797-PA"/>
    </source>
</evidence>
<organism>
    <name type="scientific">Culex quinquefasciatus</name>
    <name type="common">Southern house mosquito</name>
    <name type="synonym">Culex pungens</name>
    <dbReference type="NCBI Taxonomy" id="7176"/>
    <lineage>
        <taxon>Eukaryota</taxon>
        <taxon>Metazoa</taxon>
        <taxon>Ecdysozoa</taxon>
        <taxon>Arthropoda</taxon>
        <taxon>Hexapoda</taxon>
        <taxon>Insecta</taxon>
        <taxon>Pterygota</taxon>
        <taxon>Neoptera</taxon>
        <taxon>Endopterygota</taxon>
        <taxon>Diptera</taxon>
        <taxon>Nematocera</taxon>
        <taxon>Culicoidea</taxon>
        <taxon>Culicidae</taxon>
        <taxon>Culicinae</taxon>
        <taxon>Culicini</taxon>
        <taxon>Culex</taxon>
        <taxon>Culex</taxon>
    </lineage>
</organism>
<dbReference type="EMBL" id="DS232931">
    <property type="protein sequence ID" value="EDS26837.1"/>
    <property type="molecule type" value="Genomic_DNA"/>
</dbReference>
<dbReference type="EnsemblMetazoa" id="CPIJ017797-RA">
    <property type="protein sequence ID" value="CPIJ017797-PA"/>
    <property type="gene ID" value="CPIJ017797"/>
</dbReference>
<dbReference type="InParanoid" id="B0XFJ9"/>
<dbReference type="GO" id="GO:0004252">
    <property type="term" value="F:serine-type endopeptidase activity"/>
    <property type="evidence" value="ECO:0007669"/>
    <property type="project" value="InterPro"/>
</dbReference>
<reference evidence="5" key="1">
    <citation type="submission" date="2007-03" db="EMBL/GenBank/DDBJ databases">
        <title>Annotation of Culex pipiens quinquefasciatus.</title>
        <authorList>
            <consortium name="The Broad Institute Genome Sequencing Platform"/>
            <person name="Atkinson P.W."/>
            <person name="Hemingway J."/>
            <person name="Christensen B.M."/>
            <person name="Higgs S."/>
            <person name="Kodira C."/>
            <person name="Hannick L."/>
            <person name="Megy K."/>
            <person name="O'Leary S."/>
            <person name="Pearson M."/>
            <person name="Haas B.J."/>
            <person name="Mauceli E."/>
            <person name="Wortman J.R."/>
            <person name="Lee N.H."/>
            <person name="Guigo R."/>
            <person name="Stanke M."/>
            <person name="Alvarado L."/>
            <person name="Amedeo P."/>
            <person name="Antoine C.H."/>
            <person name="Arensburger P."/>
            <person name="Bidwell S.L."/>
            <person name="Crawford M."/>
            <person name="Camaro F."/>
            <person name="Devon K."/>
            <person name="Engels R."/>
            <person name="Hammond M."/>
            <person name="Howarth C."/>
            <person name="Koehrsen M."/>
            <person name="Lawson D."/>
            <person name="Montgomery P."/>
            <person name="Nene V."/>
            <person name="Nusbaum C."/>
            <person name="Puiu D."/>
            <person name="Romero-Severson J."/>
            <person name="Severson D.W."/>
            <person name="Shumway M."/>
            <person name="Sisk P."/>
            <person name="Stolte C."/>
            <person name="Zeng Q."/>
            <person name="Eisenstadt E."/>
            <person name="Fraser-Liggett C."/>
            <person name="Strausberg R."/>
            <person name="Galagan J."/>
            <person name="Birren B."/>
            <person name="Collins F.H."/>
        </authorList>
    </citation>
    <scope>NUCLEOTIDE SEQUENCE [LARGE SCALE GENOMIC DNA]</scope>
    <source>
        <strain evidence="5">JHB</strain>
    </source>
</reference>
<dbReference type="SUPFAM" id="SSF50494">
    <property type="entry name" value="Trypsin-like serine proteases"/>
    <property type="match status" value="1"/>
</dbReference>
<dbReference type="PANTHER" id="PTHR24250">
    <property type="entry name" value="CHYMOTRYPSIN-RELATED"/>
    <property type="match status" value="1"/>
</dbReference>
<keyword evidence="3" id="KW-0732">Signal</keyword>
<dbReference type="PROSITE" id="PS50240">
    <property type="entry name" value="TRYPSIN_DOM"/>
    <property type="match status" value="1"/>
</dbReference>
<dbReference type="InterPro" id="IPR043504">
    <property type="entry name" value="Peptidase_S1_PA_chymotrypsin"/>
</dbReference>
<dbReference type="OrthoDB" id="7763090at2759"/>
<dbReference type="Pfam" id="PF18322">
    <property type="entry name" value="CLIP_1"/>
    <property type="match status" value="10"/>
</dbReference>
<evidence type="ECO:0000313" key="5">
    <source>
        <dbReference type="EMBL" id="EDS26837.1"/>
    </source>
</evidence>
<dbReference type="InterPro" id="IPR009003">
    <property type="entry name" value="Peptidase_S1_PA"/>
</dbReference>
<feature type="chain" id="PRO_5011409357" evidence="3">
    <location>
        <begin position="20"/>
        <end position="966"/>
    </location>
</feature>
<dbReference type="GO" id="GO:0006508">
    <property type="term" value="P:proteolysis"/>
    <property type="evidence" value="ECO:0007669"/>
    <property type="project" value="InterPro"/>
</dbReference>
<evidence type="ECO:0000256" key="2">
    <source>
        <dbReference type="ARBA" id="ARBA00024195"/>
    </source>
</evidence>
<feature type="domain" description="Peptidase S1" evidence="4">
    <location>
        <begin position="702"/>
        <end position="946"/>
    </location>
</feature>
<dbReference type="eggNOG" id="KOG3627">
    <property type="taxonomic scope" value="Eukaryota"/>
</dbReference>
<dbReference type="AlphaFoldDB" id="B0XFJ9"/>
<proteinExistence type="inferred from homology"/>
<dbReference type="VEuPathDB" id="VectorBase:CPIJ017797"/>
<dbReference type="InterPro" id="IPR001254">
    <property type="entry name" value="Trypsin_dom"/>
</dbReference>
<evidence type="ECO:0000313" key="7">
    <source>
        <dbReference type="Proteomes" id="UP000002320"/>
    </source>
</evidence>
<dbReference type="Proteomes" id="UP000002320">
    <property type="component" value="Unassembled WGS sequence"/>
</dbReference>
<name>B0XFJ9_CULQU</name>
<protein>
    <submittedName>
        <fullName evidence="5 6">Neurohypophysial hormones</fullName>
    </submittedName>
</protein>
<keyword evidence="7" id="KW-1185">Reference proteome</keyword>
<dbReference type="Gene3D" id="2.40.10.10">
    <property type="entry name" value="Trypsin-like serine proteases"/>
    <property type="match status" value="1"/>
</dbReference>
<evidence type="ECO:0000256" key="3">
    <source>
        <dbReference type="SAM" id="SignalP"/>
    </source>
</evidence>
<reference evidence="6" key="2">
    <citation type="submission" date="2021-02" db="UniProtKB">
        <authorList>
            <consortium name="EnsemblMetazoa"/>
        </authorList>
    </citation>
    <scope>IDENTIFICATION</scope>
    <source>
        <strain evidence="6">JHB</strain>
    </source>
</reference>
<dbReference type="InterPro" id="IPR041515">
    <property type="entry name" value="PPAF-2-like_Clip"/>
</dbReference>
<accession>B0XFJ9</accession>
<dbReference type="VEuPathDB" id="VectorBase:CQUJHB004920"/>